<evidence type="ECO:0008006" key="4">
    <source>
        <dbReference type="Google" id="ProtNLM"/>
    </source>
</evidence>
<organism evidence="2 3">
    <name type="scientific">Phytophthora rubi</name>
    <dbReference type="NCBI Taxonomy" id="129364"/>
    <lineage>
        <taxon>Eukaryota</taxon>
        <taxon>Sar</taxon>
        <taxon>Stramenopiles</taxon>
        <taxon>Oomycota</taxon>
        <taxon>Peronosporomycetes</taxon>
        <taxon>Peronosporales</taxon>
        <taxon>Peronosporaceae</taxon>
        <taxon>Phytophthora</taxon>
    </lineage>
</organism>
<feature type="region of interest" description="Disordered" evidence="1">
    <location>
        <begin position="167"/>
        <end position="203"/>
    </location>
</feature>
<name>A0A6A4END1_9STRA</name>
<dbReference type="EMBL" id="QXFT01001220">
    <property type="protein sequence ID" value="KAE9324995.1"/>
    <property type="molecule type" value="Genomic_DNA"/>
</dbReference>
<accession>A0A6A4END1</accession>
<gene>
    <name evidence="2" type="ORF">PR003_g16588</name>
</gene>
<evidence type="ECO:0000256" key="1">
    <source>
        <dbReference type="SAM" id="MobiDB-lite"/>
    </source>
</evidence>
<dbReference type="AlphaFoldDB" id="A0A6A4END1"/>
<dbReference type="PANTHER" id="PTHR45023:SF4">
    <property type="entry name" value="GLYCINE-RICH PROTEIN-RELATED"/>
    <property type="match status" value="1"/>
</dbReference>
<dbReference type="PANTHER" id="PTHR45023">
    <property type="match status" value="1"/>
</dbReference>
<keyword evidence="3" id="KW-1185">Reference proteome</keyword>
<evidence type="ECO:0000313" key="3">
    <source>
        <dbReference type="Proteomes" id="UP000434957"/>
    </source>
</evidence>
<reference evidence="2 3" key="1">
    <citation type="submission" date="2018-08" db="EMBL/GenBank/DDBJ databases">
        <title>Genomic investigation of the strawberry pathogen Phytophthora fragariae indicates pathogenicity is determined by transcriptional variation in three key races.</title>
        <authorList>
            <person name="Adams T.M."/>
            <person name="Armitage A.D."/>
            <person name="Sobczyk M.K."/>
            <person name="Bates H.J."/>
            <person name="Dunwell J.M."/>
            <person name="Nellist C.F."/>
            <person name="Harrison R.J."/>
        </authorList>
    </citation>
    <scope>NUCLEOTIDE SEQUENCE [LARGE SCALE GENOMIC DNA]</scope>
    <source>
        <strain evidence="2 3">SCRP333</strain>
    </source>
</reference>
<feature type="region of interest" description="Disordered" evidence="1">
    <location>
        <begin position="83"/>
        <end position="102"/>
    </location>
</feature>
<protein>
    <recommendedName>
        <fullName evidence="4">No apical meristem-associated C-terminal domain-containing protein</fullName>
    </recommendedName>
</protein>
<evidence type="ECO:0000313" key="2">
    <source>
        <dbReference type="EMBL" id="KAE9324995.1"/>
    </source>
</evidence>
<dbReference type="Proteomes" id="UP000434957">
    <property type="component" value="Unassembled WGS sequence"/>
</dbReference>
<sequence length="203" mass="23134">MDTRTETAVSGRLKKLQPEVTKFEGIYAKLKSRERSGWNEENYISSAIEVYAERHKQQFEFLAAWKELRNKPKWTSQLTTNIGTKHKNSEMPPLTRPGGQKAAKATAERSKLNVLDDIQLRFVAASEKKASIMEQQLHFNIFMQAPESEESKAYFTMQRKAILAQMNTAASDQQEDSGLVPTDNENNENRHQSNTDILESALV</sequence>
<comment type="caution">
    <text evidence="2">The sequence shown here is derived from an EMBL/GenBank/DDBJ whole genome shotgun (WGS) entry which is preliminary data.</text>
</comment>
<proteinExistence type="predicted"/>